<dbReference type="Proteomes" id="UP001168524">
    <property type="component" value="Unassembled WGS sequence"/>
</dbReference>
<protein>
    <submittedName>
        <fullName evidence="2">Type II toxin-antitoxin system VapC family toxin</fullName>
    </submittedName>
</protein>
<dbReference type="InterPro" id="IPR041705">
    <property type="entry name" value="PIN_Sll0205"/>
</dbReference>
<comment type="caution">
    <text evidence="2">The sequence shown here is derived from an EMBL/GenBank/DDBJ whole genome shotgun (WGS) entry which is preliminary data.</text>
</comment>
<evidence type="ECO:0000259" key="1">
    <source>
        <dbReference type="Pfam" id="PF01850"/>
    </source>
</evidence>
<dbReference type="PANTHER" id="PTHR36173:SF2">
    <property type="entry name" value="RIBONUCLEASE VAPC16"/>
    <property type="match status" value="1"/>
</dbReference>
<feature type="domain" description="PIN" evidence="1">
    <location>
        <begin position="12"/>
        <end position="106"/>
    </location>
</feature>
<accession>A0ABT7WLR5</accession>
<dbReference type="InterPro" id="IPR002716">
    <property type="entry name" value="PIN_dom"/>
</dbReference>
<dbReference type="Pfam" id="PF01850">
    <property type="entry name" value="PIN"/>
    <property type="match status" value="1"/>
</dbReference>
<dbReference type="RefSeq" id="WP_267979825.1">
    <property type="nucleotide sequence ID" value="NZ_JAPQKF010000001.1"/>
</dbReference>
<dbReference type="EMBL" id="JAUDZE010000001">
    <property type="protein sequence ID" value="MDN0013605.1"/>
    <property type="molecule type" value="Genomic_DNA"/>
</dbReference>
<dbReference type="CDD" id="cd09872">
    <property type="entry name" value="PIN_Sll0205-like"/>
    <property type="match status" value="1"/>
</dbReference>
<name>A0ABT7WLR5_9GAMM</name>
<evidence type="ECO:0000313" key="2">
    <source>
        <dbReference type="EMBL" id="MDN0013605.1"/>
    </source>
</evidence>
<dbReference type="InterPro" id="IPR029060">
    <property type="entry name" value="PIN-like_dom_sf"/>
</dbReference>
<dbReference type="PANTHER" id="PTHR36173">
    <property type="entry name" value="RIBONUCLEASE VAPC16-RELATED"/>
    <property type="match status" value="1"/>
</dbReference>
<dbReference type="InterPro" id="IPR052919">
    <property type="entry name" value="TA_system_RNase"/>
</dbReference>
<proteinExistence type="predicted"/>
<reference evidence="2" key="1">
    <citation type="submission" date="2023-06" db="EMBL/GenBank/DDBJ databases">
        <title>Two novel species of Acinetobacter isolated from motorbike repairing workshop in Vietnam.</title>
        <authorList>
            <person name="Le N.T.T."/>
        </authorList>
    </citation>
    <scope>NUCLEOTIDE SEQUENCE</scope>
    <source>
        <strain evidence="2">VNH17</strain>
    </source>
</reference>
<gene>
    <name evidence="2" type="ORF">QTA56_05025</name>
</gene>
<keyword evidence="3" id="KW-1185">Reference proteome</keyword>
<organism evidence="2 3">
    <name type="scientific">Acinetobacter thutiue</name>
    <dbReference type="NCBI Taxonomy" id="2998078"/>
    <lineage>
        <taxon>Bacteria</taxon>
        <taxon>Pseudomonadati</taxon>
        <taxon>Pseudomonadota</taxon>
        <taxon>Gammaproteobacteria</taxon>
        <taxon>Moraxellales</taxon>
        <taxon>Moraxellaceae</taxon>
        <taxon>Acinetobacter</taxon>
    </lineage>
</organism>
<sequence length="118" mass="13644">MWLAYQSDQLLPEVLDLISTSKDDIYFSAVNLWEITIKKSLGRSDFIVNPTLIYEGLLENGYLELPICSKHGLEVSQLPDIHKDPFDRMLIAQARCEDLILMTADHLIFQYPVKLYKI</sequence>
<dbReference type="SUPFAM" id="SSF88723">
    <property type="entry name" value="PIN domain-like"/>
    <property type="match status" value="1"/>
</dbReference>
<evidence type="ECO:0000313" key="3">
    <source>
        <dbReference type="Proteomes" id="UP001168524"/>
    </source>
</evidence>